<dbReference type="Proteomes" id="UP001595456">
    <property type="component" value="Unassembled WGS sequence"/>
</dbReference>
<dbReference type="RefSeq" id="WP_336926420.1">
    <property type="nucleotide sequence ID" value="NZ_JBANRO010000007.1"/>
</dbReference>
<keyword evidence="1" id="KW-1133">Transmembrane helix</keyword>
<comment type="caution">
    <text evidence="2">The sequence shown here is derived from an EMBL/GenBank/DDBJ whole genome shotgun (WGS) entry which is preliminary data.</text>
</comment>
<evidence type="ECO:0000313" key="2">
    <source>
        <dbReference type="EMBL" id="MFC3098688.1"/>
    </source>
</evidence>
<dbReference type="InterPro" id="IPR032809">
    <property type="entry name" value="Put_HupE_UreJ"/>
</dbReference>
<accession>A0ABV7E828</accession>
<keyword evidence="3" id="KW-1185">Reference proteome</keyword>
<feature type="transmembrane region" description="Helical" evidence="1">
    <location>
        <begin position="325"/>
        <end position="342"/>
    </location>
</feature>
<protein>
    <submittedName>
        <fullName evidence="2">HupE/UreJ family protein</fullName>
    </submittedName>
</protein>
<organism evidence="2 3">
    <name type="scientific">Alteraurantiacibacter palmitatis</name>
    <dbReference type="NCBI Taxonomy" id="2054628"/>
    <lineage>
        <taxon>Bacteria</taxon>
        <taxon>Pseudomonadati</taxon>
        <taxon>Pseudomonadota</taxon>
        <taxon>Alphaproteobacteria</taxon>
        <taxon>Sphingomonadales</taxon>
        <taxon>Erythrobacteraceae</taxon>
        <taxon>Alteraurantiacibacter</taxon>
    </lineage>
</organism>
<keyword evidence="1" id="KW-0472">Membrane</keyword>
<evidence type="ECO:0000256" key="1">
    <source>
        <dbReference type="SAM" id="Phobius"/>
    </source>
</evidence>
<feature type="transmembrane region" description="Helical" evidence="1">
    <location>
        <begin position="256"/>
        <end position="275"/>
    </location>
</feature>
<gene>
    <name evidence="2" type="ORF">ACFODU_12905</name>
</gene>
<reference evidence="3" key="1">
    <citation type="journal article" date="2019" name="Int. J. Syst. Evol. Microbiol.">
        <title>The Global Catalogue of Microorganisms (GCM) 10K type strain sequencing project: providing services to taxonomists for standard genome sequencing and annotation.</title>
        <authorList>
            <consortium name="The Broad Institute Genomics Platform"/>
            <consortium name="The Broad Institute Genome Sequencing Center for Infectious Disease"/>
            <person name="Wu L."/>
            <person name="Ma J."/>
        </authorList>
    </citation>
    <scope>NUCLEOTIDE SEQUENCE [LARGE SCALE GENOMIC DNA]</scope>
    <source>
        <strain evidence="3">KCTC 52607</strain>
    </source>
</reference>
<dbReference type="EMBL" id="JBHRST010000020">
    <property type="protein sequence ID" value="MFC3098688.1"/>
    <property type="molecule type" value="Genomic_DNA"/>
</dbReference>
<dbReference type="Pfam" id="PF13795">
    <property type="entry name" value="HupE_UreJ_2"/>
    <property type="match status" value="1"/>
</dbReference>
<name>A0ABV7E828_9SPHN</name>
<proteinExistence type="predicted"/>
<feature type="transmembrane region" description="Helical" evidence="1">
    <location>
        <begin position="224"/>
        <end position="244"/>
    </location>
</feature>
<feature type="transmembrane region" description="Helical" evidence="1">
    <location>
        <begin position="287"/>
        <end position="313"/>
    </location>
</feature>
<evidence type="ECO:0000313" key="3">
    <source>
        <dbReference type="Proteomes" id="UP001595456"/>
    </source>
</evidence>
<keyword evidence="1" id="KW-0812">Transmembrane</keyword>
<sequence length="351" mass="37299">MALLFLSVPVQAHPAPFSYLDLDLHQDRIEGRLTVHTIDLAHELRTDEPSLLLDETVLSRQYSQIGSILAGRLSIGAGDLPPLQWTGIASVAGDDAVRLQFVIPAAPPPALEVAADLFPYDPQHQTFVNVREDGQLAQQWILAPGDGPRTHFAGTTAGVLAVMGTFIPAGVHHILIGPDHILFVIGLILLGGGWRRLALIVTAFTLGHSVTLSLAALGKVVVPASIVEPLIALSIVVVGADNLLRGQEPDTTRDLRPLFAGLFGLIHGFGFAYVLADFGLPQGQLAWSLFGFNLGVEIGQLAIVLVAVLILAAIRRRSEAAARRLATIGSLAVVAAGAYWFIERVFMSGGA</sequence>